<dbReference type="PaxDb" id="4097-A0A1S3ZWQ6"/>
<organism evidence="2 3">
    <name type="scientific">Nicotiana tabacum</name>
    <name type="common">Common tobacco</name>
    <dbReference type="NCBI Taxonomy" id="4097"/>
    <lineage>
        <taxon>Eukaryota</taxon>
        <taxon>Viridiplantae</taxon>
        <taxon>Streptophyta</taxon>
        <taxon>Embryophyta</taxon>
        <taxon>Tracheophyta</taxon>
        <taxon>Spermatophyta</taxon>
        <taxon>Magnoliopsida</taxon>
        <taxon>eudicotyledons</taxon>
        <taxon>Gunneridae</taxon>
        <taxon>Pentapetalae</taxon>
        <taxon>asterids</taxon>
        <taxon>lamiids</taxon>
        <taxon>Solanales</taxon>
        <taxon>Solanaceae</taxon>
        <taxon>Nicotianoideae</taxon>
        <taxon>Nicotianeae</taxon>
        <taxon>Nicotiana</taxon>
    </lineage>
</organism>
<proteinExistence type="predicted"/>
<gene>
    <name evidence="3" type="primary">LOC107791302</name>
</gene>
<dbReference type="Proteomes" id="UP000790787">
    <property type="component" value="Chromosome 8"/>
</dbReference>
<feature type="domain" description="Reverse transcriptase zinc-binding" evidence="1">
    <location>
        <begin position="18"/>
        <end position="101"/>
    </location>
</feature>
<evidence type="ECO:0000259" key="1">
    <source>
        <dbReference type="Pfam" id="PF13966"/>
    </source>
</evidence>
<dbReference type="OrthoDB" id="1937542at2759"/>
<reference evidence="2" key="1">
    <citation type="journal article" date="2014" name="Nat. Commun.">
        <title>The tobacco genome sequence and its comparison with those of tomato and potato.</title>
        <authorList>
            <person name="Sierro N."/>
            <person name="Battey J.N."/>
            <person name="Ouadi S."/>
            <person name="Bakaher N."/>
            <person name="Bovet L."/>
            <person name="Willig A."/>
            <person name="Goepfert S."/>
            <person name="Peitsch M.C."/>
            <person name="Ivanov N.V."/>
        </authorList>
    </citation>
    <scope>NUCLEOTIDE SEQUENCE [LARGE SCALE GENOMIC DNA]</scope>
</reference>
<reference evidence="3" key="2">
    <citation type="submission" date="2025-08" db="UniProtKB">
        <authorList>
            <consortium name="RefSeq"/>
        </authorList>
    </citation>
    <scope>IDENTIFICATION</scope>
    <source>
        <tissue evidence="3">Leaf</tissue>
    </source>
</reference>
<dbReference type="AlphaFoldDB" id="A0A1S3ZWQ6"/>
<evidence type="ECO:0000313" key="2">
    <source>
        <dbReference type="Proteomes" id="UP000790787"/>
    </source>
</evidence>
<keyword evidence="2" id="KW-1185">Reference proteome</keyword>
<dbReference type="KEGG" id="nta:107791302"/>
<dbReference type="PANTHER" id="PTHR33116">
    <property type="entry name" value="REVERSE TRANSCRIPTASE ZINC-BINDING DOMAIN-CONTAINING PROTEIN-RELATED-RELATED"/>
    <property type="match status" value="1"/>
</dbReference>
<sequence>MIEAGINLEETLEKKHITISNIYKMLRKDHQKVHWRKLICNNGGMPKWTFILYMAILGKMNTRDRLARWGVTNELLCPMCKVEEESLEHMFFKCSFTAAIWSKVLQWMGITRQTMEWSQEIEWTCSNAKSRSTNSEIYRIALASCVYHVWQERNHKIFQHKQKQAGLLIKQTIQMICGRSYTLPKLRRRLEELNFYP</sequence>
<accession>A0A1S3ZWQ6</accession>
<dbReference type="RefSeq" id="XP_016468827.1">
    <property type="nucleotide sequence ID" value="XM_016613341.1"/>
</dbReference>
<protein>
    <submittedName>
        <fullName evidence="3">Uncharacterized protein LOC107791302</fullName>
    </submittedName>
</protein>
<dbReference type="OMA" id="SAWIKWI"/>
<evidence type="ECO:0000313" key="3">
    <source>
        <dbReference type="RefSeq" id="XP_016468827.1"/>
    </source>
</evidence>
<dbReference type="PANTHER" id="PTHR33116:SF66">
    <property type="entry name" value="REVERSE TRANSCRIPTASE ZINC-BINDING DOMAIN-CONTAINING PROTEIN"/>
    <property type="match status" value="1"/>
</dbReference>
<dbReference type="Pfam" id="PF13966">
    <property type="entry name" value="zf-RVT"/>
    <property type="match status" value="1"/>
</dbReference>
<dbReference type="InterPro" id="IPR026960">
    <property type="entry name" value="RVT-Znf"/>
</dbReference>
<dbReference type="GeneID" id="107791302"/>
<name>A0A1S3ZWQ6_TOBAC</name>